<gene>
    <name evidence="8" type="ORF">GCM10023082_24940</name>
</gene>
<dbReference type="PROSITE" id="PS51012">
    <property type="entry name" value="ABC_TM2"/>
    <property type="match status" value="1"/>
</dbReference>
<evidence type="ECO:0000256" key="4">
    <source>
        <dbReference type="ARBA" id="ARBA00023136"/>
    </source>
</evidence>
<keyword evidence="3 6" id="KW-1133">Transmembrane helix</keyword>
<evidence type="ECO:0000313" key="9">
    <source>
        <dbReference type="Proteomes" id="UP001499884"/>
    </source>
</evidence>
<dbReference type="EMBL" id="BAABEP010000013">
    <property type="protein sequence ID" value="GAA3725959.1"/>
    <property type="molecule type" value="Genomic_DNA"/>
</dbReference>
<feature type="transmembrane region" description="Helical" evidence="6">
    <location>
        <begin position="49"/>
        <end position="67"/>
    </location>
</feature>
<protein>
    <recommendedName>
        <fullName evidence="6">Transport permease protein</fullName>
    </recommendedName>
</protein>
<dbReference type="InterPro" id="IPR000412">
    <property type="entry name" value="ABC_2_transport"/>
</dbReference>
<organism evidence="8 9">
    <name type="scientific">Streptomyces tremellae</name>
    <dbReference type="NCBI Taxonomy" id="1124239"/>
    <lineage>
        <taxon>Bacteria</taxon>
        <taxon>Bacillati</taxon>
        <taxon>Actinomycetota</taxon>
        <taxon>Actinomycetes</taxon>
        <taxon>Kitasatosporales</taxon>
        <taxon>Streptomycetaceae</taxon>
        <taxon>Streptomyces</taxon>
    </lineage>
</organism>
<feature type="transmembrane region" description="Helical" evidence="6">
    <location>
        <begin position="158"/>
        <end position="182"/>
    </location>
</feature>
<feature type="domain" description="ABC transmembrane type-2" evidence="7">
    <location>
        <begin position="47"/>
        <end position="274"/>
    </location>
</feature>
<evidence type="ECO:0000256" key="2">
    <source>
        <dbReference type="ARBA" id="ARBA00022692"/>
    </source>
</evidence>
<feature type="transmembrane region" description="Helical" evidence="6">
    <location>
        <begin position="125"/>
        <end position="152"/>
    </location>
</feature>
<evidence type="ECO:0000313" key="8">
    <source>
        <dbReference type="EMBL" id="GAA3725959.1"/>
    </source>
</evidence>
<dbReference type="Pfam" id="PF01061">
    <property type="entry name" value="ABC2_membrane"/>
    <property type="match status" value="1"/>
</dbReference>
<evidence type="ECO:0000256" key="6">
    <source>
        <dbReference type="RuleBase" id="RU361157"/>
    </source>
</evidence>
<comment type="caution">
    <text evidence="8">The sequence shown here is derived from an EMBL/GenBank/DDBJ whole genome shotgun (WGS) entry which is preliminary data.</text>
</comment>
<evidence type="ECO:0000256" key="3">
    <source>
        <dbReference type="ARBA" id="ARBA00022989"/>
    </source>
</evidence>
<comment type="similarity">
    <text evidence="6">Belongs to the ABC-2 integral membrane protein family.</text>
</comment>
<keyword evidence="9" id="KW-1185">Reference proteome</keyword>
<evidence type="ECO:0000256" key="5">
    <source>
        <dbReference type="ARBA" id="ARBA00023251"/>
    </source>
</evidence>
<dbReference type="InterPro" id="IPR013525">
    <property type="entry name" value="ABC2_TM"/>
</dbReference>
<dbReference type="RefSeq" id="WP_345645354.1">
    <property type="nucleotide sequence ID" value="NZ_BAABEP010000013.1"/>
</dbReference>
<dbReference type="InterPro" id="IPR051784">
    <property type="entry name" value="Nod_factor_ABC_transporter"/>
</dbReference>
<dbReference type="PANTHER" id="PTHR43229:SF2">
    <property type="entry name" value="NODULATION PROTEIN J"/>
    <property type="match status" value="1"/>
</dbReference>
<dbReference type="InterPro" id="IPR047817">
    <property type="entry name" value="ABC2_TM_bact-type"/>
</dbReference>
<feature type="transmembrane region" description="Helical" evidence="6">
    <location>
        <begin position="194"/>
        <end position="211"/>
    </location>
</feature>
<sequence length="275" mass="29883">MTSALASAAPPEGSVEAAVRPIGPVRLGRHTAALTWRTLTAVRHNPESLFLLAIQPLLFLVLTTYVYGGQMVGSSHAYLQYQVAGILGYNAVFATMSGAPALFGDLARGVFDRFRSMPVARTAPLLARYCGDMCLQMLAFALVLGLGFALGFRVESHWWNIGYVILLMIAFSFGMSWVAMAVATNMRSGETVQMLSFMCTFPLVFISGAFVEVNTMPGWLQALVKINPVTWLTASARGLLLGGPVERPVFYTLVSVLVLALLFMPLALRGLARRR</sequence>
<accession>A0ABP7EW03</accession>
<proteinExistence type="inferred from homology"/>
<keyword evidence="4 6" id="KW-0472">Membrane</keyword>
<dbReference type="PIRSF" id="PIRSF006648">
    <property type="entry name" value="DrrB"/>
    <property type="match status" value="1"/>
</dbReference>
<dbReference type="Proteomes" id="UP001499884">
    <property type="component" value="Unassembled WGS sequence"/>
</dbReference>
<keyword evidence="5" id="KW-0046">Antibiotic resistance</keyword>
<reference evidence="9" key="1">
    <citation type="journal article" date="2019" name="Int. J. Syst. Evol. Microbiol.">
        <title>The Global Catalogue of Microorganisms (GCM) 10K type strain sequencing project: providing services to taxonomists for standard genome sequencing and annotation.</title>
        <authorList>
            <consortium name="The Broad Institute Genomics Platform"/>
            <consortium name="The Broad Institute Genome Sequencing Center for Infectious Disease"/>
            <person name="Wu L."/>
            <person name="Ma J."/>
        </authorList>
    </citation>
    <scope>NUCLEOTIDE SEQUENCE [LARGE SCALE GENOMIC DNA]</scope>
    <source>
        <strain evidence="9">JCM 30846</strain>
    </source>
</reference>
<name>A0ABP7EW03_9ACTN</name>
<comment type="subcellular location">
    <subcellularLocation>
        <location evidence="6">Cell membrane</location>
        <topology evidence="6">Multi-pass membrane protein</topology>
    </subcellularLocation>
    <subcellularLocation>
        <location evidence="1">Membrane</location>
        <topology evidence="1">Multi-pass membrane protein</topology>
    </subcellularLocation>
</comment>
<keyword evidence="6" id="KW-1003">Cell membrane</keyword>
<evidence type="ECO:0000256" key="1">
    <source>
        <dbReference type="ARBA" id="ARBA00004141"/>
    </source>
</evidence>
<keyword evidence="6" id="KW-0813">Transport</keyword>
<keyword evidence="2 6" id="KW-0812">Transmembrane</keyword>
<dbReference type="PANTHER" id="PTHR43229">
    <property type="entry name" value="NODULATION PROTEIN J"/>
    <property type="match status" value="1"/>
</dbReference>
<feature type="transmembrane region" description="Helical" evidence="6">
    <location>
        <begin position="79"/>
        <end position="104"/>
    </location>
</feature>
<feature type="transmembrane region" description="Helical" evidence="6">
    <location>
        <begin position="249"/>
        <end position="268"/>
    </location>
</feature>
<evidence type="ECO:0000259" key="7">
    <source>
        <dbReference type="PROSITE" id="PS51012"/>
    </source>
</evidence>